<feature type="signal peptide" evidence="1">
    <location>
        <begin position="1"/>
        <end position="19"/>
    </location>
</feature>
<dbReference type="OrthoDB" id="1958103at2"/>
<reference evidence="2 3" key="1">
    <citation type="submission" date="2018-05" db="EMBL/GenBank/DDBJ databases">
        <title>The Hungate 1000. A catalogue of reference genomes from the rumen microbiome.</title>
        <authorList>
            <person name="Kelly W."/>
        </authorList>
    </citation>
    <scope>NUCLEOTIDE SEQUENCE [LARGE SCALE GENOMIC DNA]</scope>
    <source>
        <strain evidence="2 3">NLAE-zl-C242</strain>
    </source>
</reference>
<evidence type="ECO:0000313" key="3">
    <source>
        <dbReference type="Proteomes" id="UP000245845"/>
    </source>
</evidence>
<proteinExistence type="predicted"/>
<dbReference type="AlphaFoldDB" id="A0A2Y9BDD1"/>
<organism evidence="2 3">
    <name type="scientific">Faecalicatena orotica</name>
    <dbReference type="NCBI Taxonomy" id="1544"/>
    <lineage>
        <taxon>Bacteria</taxon>
        <taxon>Bacillati</taxon>
        <taxon>Bacillota</taxon>
        <taxon>Clostridia</taxon>
        <taxon>Lachnospirales</taxon>
        <taxon>Lachnospiraceae</taxon>
        <taxon>Faecalicatena</taxon>
    </lineage>
</organism>
<dbReference type="Proteomes" id="UP000245845">
    <property type="component" value="Unassembled WGS sequence"/>
</dbReference>
<feature type="chain" id="PRO_5043162134" description="Lipoprotein" evidence="1">
    <location>
        <begin position="20"/>
        <end position="282"/>
    </location>
</feature>
<comment type="caution">
    <text evidence="2">The sequence shown here is derived from an EMBL/GenBank/DDBJ whole genome shotgun (WGS) entry which is preliminary data.</text>
</comment>
<protein>
    <recommendedName>
        <fullName evidence="4">Lipoprotein</fullName>
    </recommendedName>
</protein>
<gene>
    <name evidence="2" type="ORF">A8806_106226</name>
</gene>
<sequence length="282" mass="31882">MKKYLFLSAAILTAFSLTACRDSNFSGSRIGDNSHLLMEYRIFNGTDSQLLEMEKGDVINAELVIDSGQLSVKIQKEKDDPVYEKKNIVSSDTFQVPIEESGSYKVTVTGEKAKGSVKFEQNSGTEALLNSYYEAQDSRAFKMFNKSIFKHLASGWTAKLGDIENPKWNYDTFAKYTILDKDMNPDMEKDSLYICTFSAENQKCGYAVISYDGDSLSLVRAVETPYLFDMHKNIEGIKKELNYSKVRSASKASRVQIMNGEEPIEGIYISDNEGNHYLYNFN</sequence>
<keyword evidence="3" id="KW-1185">Reference proteome</keyword>
<dbReference type="PROSITE" id="PS51257">
    <property type="entry name" value="PROKAR_LIPOPROTEIN"/>
    <property type="match status" value="1"/>
</dbReference>
<evidence type="ECO:0000256" key="1">
    <source>
        <dbReference type="SAM" id="SignalP"/>
    </source>
</evidence>
<accession>A0A2Y9BDD1</accession>
<evidence type="ECO:0000313" key="2">
    <source>
        <dbReference type="EMBL" id="PWJ29487.1"/>
    </source>
</evidence>
<keyword evidence="1" id="KW-0732">Signal</keyword>
<dbReference type="RefSeq" id="WP_109731331.1">
    <property type="nucleotide sequence ID" value="NZ_BAAACK010000026.1"/>
</dbReference>
<dbReference type="EMBL" id="QGDL01000006">
    <property type="protein sequence ID" value="PWJ29487.1"/>
    <property type="molecule type" value="Genomic_DNA"/>
</dbReference>
<name>A0A2Y9BDD1_9FIRM</name>
<evidence type="ECO:0008006" key="4">
    <source>
        <dbReference type="Google" id="ProtNLM"/>
    </source>
</evidence>